<proteinExistence type="inferred from homology"/>
<evidence type="ECO:0000256" key="3">
    <source>
        <dbReference type="ARBA" id="ARBA00029447"/>
    </source>
</evidence>
<comment type="subcellular location">
    <subcellularLocation>
        <location evidence="1">Membrane</location>
    </subcellularLocation>
</comment>
<name>A0A940YGZ3_9BURK</name>
<accession>A0A940YGZ3</accession>
<dbReference type="GO" id="GO:0007165">
    <property type="term" value="P:signal transduction"/>
    <property type="evidence" value="ECO:0007669"/>
    <property type="project" value="UniProtKB-KW"/>
</dbReference>
<dbReference type="Gene3D" id="1.10.287.950">
    <property type="entry name" value="Methyl-accepting chemotaxis protein"/>
    <property type="match status" value="1"/>
</dbReference>
<dbReference type="PROSITE" id="PS50111">
    <property type="entry name" value="CHEMOTAXIS_TRANSDUC_2"/>
    <property type="match status" value="1"/>
</dbReference>
<dbReference type="Proteomes" id="UP000678374">
    <property type="component" value="Unassembled WGS sequence"/>
</dbReference>
<dbReference type="InterPro" id="IPR003660">
    <property type="entry name" value="HAMP_dom"/>
</dbReference>
<dbReference type="AlphaFoldDB" id="A0A940YGZ3"/>
<dbReference type="PRINTS" id="PR00260">
    <property type="entry name" value="CHEMTRNSDUCR"/>
</dbReference>
<evidence type="ECO:0000259" key="7">
    <source>
        <dbReference type="PROSITE" id="PS50885"/>
    </source>
</evidence>
<dbReference type="GO" id="GO:0004888">
    <property type="term" value="F:transmembrane signaling receptor activity"/>
    <property type="evidence" value="ECO:0007669"/>
    <property type="project" value="InterPro"/>
</dbReference>
<dbReference type="SMART" id="SM00283">
    <property type="entry name" value="MA"/>
    <property type="match status" value="1"/>
</dbReference>
<dbReference type="GO" id="GO:0005886">
    <property type="term" value="C:plasma membrane"/>
    <property type="evidence" value="ECO:0007669"/>
    <property type="project" value="TreeGrafter"/>
</dbReference>
<dbReference type="PANTHER" id="PTHR43531:SF14">
    <property type="entry name" value="METHYL-ACCEPTING CHEMOTAXIS PROTEIN I-RELATED"/>
    <property type="match status" value="1"/>
</dbReference>
<evidence type="ECO:0000313" key="9">
    <source>
        <dbReference type="Proteomes" id="UP000678374"/>
    </source>
</evidence>
<feature type="domain" description="HAMP" evidence="7">
    <location>
        <begin position="336"/>
        <end position="388"/>
    </location>
</feature>
<evidence type="ECO:0000259" key="6">
    <source>
        <dbReference type="PROSITE" id="PS50111"/>
    </source>
</evidence>
<comment type="similarity">
    <text evidence="3">Belongs to the methyl-accepting chemotaxis (MCP) protein family.</text>
</comment>
<keyword evidence="5" id="KW-0472">Membrane</keyword>
<dbReference type="FunFam" id="1.10.287.950:FF:000001">
    <property type="entry name" value="Methyl-accepting chemotaxis sensory transducer"/>
    <property type="match status" value="1"/>
</dbReference>
<feature type="transmembrane region" description="Helical" evidence="5">
    <location>
        <begin position="37"/>
        <end position="56"/>
    </location>
</feature>
<dbReference type="PROSITE" id="PS50885">
    <property type="entry name" value="HAMP"/>
    <property type="match status" value="1"/>
</dbReference>
<feature type="transmembrane region" description="Helical" evidence="5">
    <location>
        <begin position="315"/>
        <end position="334"/>
    </location>
</feature>
<keyword evidence="4" id="KW-0807">Transducer</keyword>
<keyword evidence="2" id="KW-0488">Methylation</keyword>
<dbReference type="SMART" id="SM00304">
    <property type="entry name" value="HAMP"/>
    <property type="match status" value="1"/>
</dbReference>
<dbReference type="SUPFAM" id="SSF58104">
    <property type="entry name" value="Methyl-accepting chemotaxis protein (MCP) signaling domain"/>
    <property type="match status" value="1"/>
</dbReference>
<evidence type="ECO:0000256" key="2">
    <source>
        <dbReference type="ARBA" id="ARBA00022481"/>
    </source>
</evidence>
<gene>
    <name evidence="8" type="ORF">KAK06_06200</name>
</gene>
<dbReference type="Pfam" id="PF00672">
    <property type="entry name" value="HAMP"/>
    <property type="match status" value="1"/>
</dbReference>
<evidence type="ECO:0000256" key="5">
    <source>
        <dbReference type="SAM" id="Phobius"/>
    </source>
</evidence>
<evidence type="ECO:0008006" key="10">
    <source>
        <dbReference type="Google" id="ProtNLM"/>
    </source>
</evidence>
<keyword evidence="5" id="KW-0812">Transmembrane</keyword>
<dbReference type="EMBL" id="JAGQDE010000003">
    <property type="protein sequence ID" value="MBQ0958547.1"/>
    <property type="molecule type" value="Genomic_DNA"/>
</dbReference>
<dbReference type="RefSeq" id="WP_210801047.1">
    <property type="nucleotide sequence ID" value="NZ_JAGQDE010000003.1"/>
</dbReference>
<keyword evidence="9" id="KW-1185">Reference proteome</keyword>
<dbReference type="PANTHER" id="PTHR43531">
    <property type="entry name" value="PROTEIN ICFG"/>
    <property type="match status" value="1"/>
</dbReference>
<dbReference type="InterPro" id="IPR004089">
    <property type="entry name" value="MCPsignal_dom"/>
</dbReference>
<dbReference type="Pfam" id="PF00015">
    <property type="entry name" value="MCPsignal"/>
    <property type="match status" value="1"/>
</dbReference>
<organism evidence="8 9">
    <name type="scientific">Ideonella aquatica</name>
    <dbReference type="NCBI Taxonomy" id="2824119"/>
    <lineage>
        <taxon>Bacteria</taxon>
        <taxon>Pseudomonadati</taxon>
        <taxon>Pseudomonadota</taxon>
        <taxon>Betaproteobacteria</taxon>
        <taxon>Burkholderiales</taxon>
        <taxon>Sphaerotilaceae</taxon>
        <taxon>Ideonella</taxon>
    </lineage>
</organism>
<reference evidence="8" key="1">
    <citation type="submission" date="2021-04" db="EMBL/GenBank/DDBJ databases">
        <title>The genome sequence of Ideonella sp. 4Y11.</title>
        <authorList>
            <person name="Liu Y."/>
        </authorList>
    </citation>
    <scope>NUCLEOTIDE SEQUENCE</scope>
    <source>
        <strain evidence="8">4Y11</strain>
    </source>
</reference>
<evidence type="ECO:0000256" key="4">
    <source>
        <dbReference type="PROSITE-ProRule" id="PRU00284"/>
    </source>
</evidence>
<feature type="domain" description="Methyl-accepting transducer" evidence="6">
    <location>
        <begin position="393"/>
        <end position="622"/>
    </location>
</feature>
<comment type="caution">
    <text evidence="8">The sequence shown here is derived from an EMBL/GenBank/DDBJ whole genome shotgun (WGS) entry which is preliminary data.</text>
</comment>
<sequence length="638" mass="67414">MNSSVQSPTGLADFFKYHGVWAPGVRLFRRLGFRAKALVISSAFVVPIIVLAYNYFGDKAASIAFSAKEQIGLEYARSTLALVDALQQRQTGEAQATDDSDRALSALQAKERDHSAALGTGAAFDSLASAVRSIRPGDPTAVEGAVSAAIALIGQATDGSNLTLDPDIDTYYLMNVSMFRAAPMSDSIVQLMAVLARPMPPDGRSPAEQRLLIERLADLRSQAAGVRADLAKARAYNPQLSLGDDGAGLLASVEQIARIVDGQIGPQASASGAGDFRAAAGAALSASRELRQRAVDELGRLLAVRVLASERARNATAALMGVSLLMVVYLFTAFRKVLDGGLREVAFHINAMRDGDLTTRPNPWGADEAAQLMNTLLQMQSSLREIVSQVRSAADSIVEASAEISSGSQDLSARTERSAASLQESASAMEQIAATVQHTALTAREASALAERNAHSAQKGYQVVGSMIDTMDQIQQSSARISDIIGSIDGIAFQTSILALNAAVEANRAGEAGRGFAVVATEVRRLAQRAAEAAREVKLLVIDSSEQVSKGSEKVTQSGQAIEQIMQESRRINELLGQIARGAGEQASGVRQTTTAVQDMDSATQQNAALVEQTAAAASSLADQARRMAQRVQQFKLA</sequence>
<dbReference type="InterPro" id="IPR051310">
    <property type="entry name" value="MCP_chemotaxis"/>
</dbReference>
<evidence type="ECO:0000256" key="1">
    <source>
        <dbReference type="ARBA" id="ARBA00004370"/>
    </source>
</evidence>
<dbReference type="GO" id="GO:0006935">
    <property type="term" value="P:chemotaxis"/>
    <property type="evidence" value="ECO:0007669"/>
    <property type="project" value="InterPro"/>
</dbReference>
<dbReference type="InterPro" id="IPR004090">
    <property type="entry name" value="Chemotax_Me-accpt_rcpt"/>
</dbReference>
<keyword evidence="5" id="KW-1133">Transmembrane helix</keyword>
<protein>
    <recommendedName>
        <fullName evidence="10">Methyl-accepting chemotaxis protein</fullName>
    </recommendedName>
</protein>
<evidence type="ECO:0000313" key="8">
    <source>
        <dbReference type="EMBL" id="MBQ0958547.1"/>
    </source>
</evidence>